<dbReference type="EMBL" id="JAEHFV010000001">
    <property type="protein sequence ID" value="MBK0369119.1"/>
    <property type="molecule type" value="Genomic_DNA"/>
</dbReference>
<proteinExistence type="predicted"/>
<keyword evidence="2" id="KW-1185">Reference proteome</keyword>
<accession>A0A934UJ09</accession>
<dbReference type="Proteomes" id="UP000609172">
    <property type="component" value="Unassembled WGS sequence"/>
</dbReference>
<dbReference type="GO" id="GO:0031179">
    <property type="term" value="P:peptide modification"/>
    <property type="evidence" value="ECO:0007669"/>
    <property type="project" value="InterPro"/>
</dbReference>
<evidence type="ECO:0000313" key="1">
    <source>
        <dbReference type="EMBL" id="MBK0369119.1"/>
    </source>
</evidence>
<dbReference type="InterPro" id="IPR007822">
    <property type="entry name" value="LANC-like"/>
</dbReference>
<gene>
    <name evidence="1" type="ORF">I5M07_04650</name>
</gene>
<protein>
    <submittedName>
        <fullName evidence="1">Uncharacterized protein</fullName>
    </submittedName>
</protein>
<dbReference type="AlphaFoldDB" id="A0A934UJ09"/>
<reference evidence="1" key="1">
    <citation type="submission" date="2020-12" db="EMBL/GenBank/DDBJ databases">
        <title>Bacterial novel species Flavobacterium sp. SE-1-e isolated from soil.</title>
        <authorList>
            <person name="Jung H.-Y."/>
        </authorList>
    </citation>
    <scope>NUCLEOTIDE SEQUENCE</scope>
    <source>
        <strain evidence="1">SE-1-e</strain>
    </source>
</reference>
<dbReference type="RefSeq" id="WP_200105028.1">
    <property type="nucleotide sequence ID" value="NZ_JAEHFV010000001.1"/>
</dbReference>
<dbReference type="Gene3D" id="1.50.10.10">
    <property type="match status" value="1"/>
</dbReference>
<comment type="caution">
    <text evidence="1">The sequence shown here is derived from an EMBL/GenBank/DDBJ whole genome shotgun (WGS) entry which is preliminary data.</text>
</comment>
<organism evidence="1 2">
    <name type="scientific">Flavobacterium agrisoli</name>
    <dbReference type="NCBI Taxonomy" id="2793066"/>
    <lineage>
        <taxon>Bacteria</taxon>
        <taxon>Pseudomonadati</taxon>
        <taxon>Bacteroidota</taxon>
        <taxon>Flavobacteriia</taxon>
        <taxon>Flavobacteriales</taxon>
        <taxon>Flavobacteriaceae</taxon>
        <taxon>Flavobacterium</taxon>
    </lineage>
</organism>
<dbReference type="SUPFAM" id="SSF158745">
    <property type="entry name" value="LanC-like"/>
    <property type="match status" value="1"/>
</dbReference>
<dbReference type="Pfam" id="PF05147">
    <property type="entry name" value="LANC_like"/>
    <property type="match status" value="1"/>
</dbReference>
<dbReference type="GO" id="GO:0005975">
    <property type="term" value="P:carbohydrate metabolic process"/>
    <property type="evidence" value="ECO:0007669"/>
    <property type="project" value="InterPro"/>
</dbReference>
<sequence length="128" mass="14508">MNTFYISEFYIEEGININELNDNAISLILNWIEKSCIEDKDFDLVGGGAGTILYLIKLYDRIKNNRILKLCEIIAENIIDKAKVIDNNQICWLSKFEKASTGFFTGTSGIGNTLLNIENGNFTAKLFR</sequence>
<evidence type="ECO:0000313" key="2">
    <source>
        <dbReference type="Proteomes" id="UP000609172"/>
    </source>
</evidence>
<dbReference type="InterPro" id="IPR012341">
    <property type="entry name" value="6hp_glycosidase-like_sf"/>
</dbReference>
<name>A0A934UJ09_9FLAO</name>